<dbReference type="InterPro" id="IPR013783">
    <property type="entry name" value="Ig-like_fold"/>
</dbReference>
<name>A0A8T3VSW1_METOL</name>
<evidence type="ECO:0000313" key="2">
    <source>
        <dbReference type="Proteomes" id="UP000732619"/>
    </source>
</evidence>
<accession>A0A8T3VSW1</accession>
<dbReference type="AlphaFoldDB" id="A0A8T3VSW1"/>
<dbReference type="Gene3D" id="2.60.40.10">
    <property type="entry name" value="Immunoglobulins"/>
    <property type="match status" value="1"/>
</dbReference>
<organism evidence="1 2">
    <name type="scientific">Methanobrevibacter olleyae</name>
    <dbReference type="NCBI Taxonomy" id="294671"/>
    <lineage>
        <taxon>Archaea</taxon>
        <taxon>Methanobacteriati</taxon>
        <taxon>Methanobacteriota</taxon>
        <taxon>Methanomada group</taxon>
        <taxon>Methanobacteria</taxon>
        <taxon>Methanobacteriales</taxon>
        <taxon>Methanobacteriaceae</taxon>
        <taxon>Methanobrevibacter</taxon>
    </lineage>
</organism>
<comment type="caution">
    <text evidence="1">The sequence shown here is derived from an EMBL/GenBank/DDBJ whole genome shotgun (WGS) entry which is preliminary data.</text>
</comment>
<dbReference type="InterPro" id="IPR008964">
    <property type="entry name" value="Invasin/intimin_cell_adhesion"/>
</dbReference>
<reference evidence="1" key="1">
    <citation type="submission" date="2019-04" db="EMBL/GenBank/DDBJ databases">
        <title>Evolution of Biomass-Degrading Anaerobic Consortia Revealed by Metagenomics.</title>
        <authorList>
            <person name="Peng X."/>
        </authorList>
    </citation>
    <scope>NUCLEOTIDE SEQUENCE</scope>
    <source>
        <strain evidence="1">SIG14</strain>
    </source>
</reference>
<dbReference type="EMBL" id="SUTG01000014">
    <property type="protein sequence ID" value="MBE6512361.1"/>
    <property type="molecule type" value="Genomic_DNA"/>
</dbReference>
<feature type="non-terminal residue" evidence="1">
    <location>
        <position position="1"/>
    </location>
</feature>
<sequence length="76" mass="8387">KKFTASLKNNKGKALKKVKLTLKVGKKTYKATTNSKGVATFKVKLTKKGKYTATVKFAGSKYYKALSKKAKITVKK</sequence>
<evidence type="ECO:0000313" key="1">
    <source>
        <dbReference type="EMBL" id="MBE6512361.1"/>
    </source>
</evidence>
<gene>
    <name evidence="1" type="ORF">E7Z75_04330</name>
</gene>
<proteinExistence type="predicted"/>
<dbReference type="SUPFAM" id="SSF49373">
    <property type="entry name" value="Invasin/intimin cell-adhesion fragments"/>
    <property type="match status" value="1"/>
</dbReference>
<protein>
    <recommendedName>
        <fullName evidence="3">Adhesin-like protein</fullName>
    </recommendedName>
</protein>
<dbReference type="Proteomes" id="UP000732619">
    <property type="component" value="Unassembled WGS sequence"/>
</dbReference>
<evidence type="ECO:0008006" key="3">
    <source>
        <dbReference type="Google" id="ProtNLM"/>
    </source>
</evidence>